<evidence type="ECO:0000256" key="4">
    <source>
        <dbReference type="ARBA" id="ARBA00023277"/>
    </source>
</evidence>
<dbReference type="PROSITE" id="PS00545">
    <property type="entry name" value="ALDOSE_1_EPIMERASE"/>
    <property type="match status" value="1"/>
</dbReference>
<evidence type="ECO:0000256" key="2">
    <source>
        <dbReference type="ARBA" id="ARBA00014165"/>
    </source>
</evidence>
<dbReference type="InterPro" id="IPR014718">
    <property type="entry name" value="GH-type_carb-bd"/>
</dbReference>
<dbReference type="InterPro" id="IPR008183">
    <property type="entry name" value="Aldose_1/G6P_1-epimerase"/>
</dbReference>
<protein>
    <recommendedName>
        <fullName evidence="2">Aldose 1-epimerase</fullName>
    </recommendedName>
    <alternativeName>
        <fullName evidence="6">Galactose mutarotase</fullName>
    </alternativeName>
    <alternativeName>
        <fullName evidence="5">Type-1 mutarotase</fullName>
    </alternativeName>
</protein>
<keyword evidence="8" id="KW-1185">Reference proteome</keyword>
<dbReference type="Gene3D" id="2.70.98.10">
    <property type="match status" value="1"/>
</dbReference>
<dbReference type="RefSeq" id="WP_282765615.1">
    <property type="nucleotide sequence ID" value="NZ_JASCTH010000031.1"/>
</dbReference>
<reference evidence="7 8" key="1">
    <citation type="submission" date="2023-05" db="EMBL/GenBank/DDBJ databases">
        <title>Actinoplanes sp. NEAU-A12 genome sequencing.</title>
        <authorList>
            <person name="Wang Z.-S."/>
        </authorList>
    </citation>
    <scope>NUCLEOTIDE SEQUENCE [LARGE SCALE GENOMIC DNA]</scope>
    <source>
        <strain evidence="7 8">NEAU-A12</strain>
    </source>
</reference>
<evidence type="ECO:0000256" key="5">
    <source>
        <dbReference type="ARBA" id="ARBA00032300"/>
    </source>
</evidence>
<dbReference type="PANTHER" id="PTHR10091:SF0">
    <property type="entry name" value="GALACTOSE MUTAROTASE"/>
    <property type="match status" value="1"/>
</dbReference>
<gene>
    <name evidence="7" type="ORF">QLQ12_37285</name>
</gene>
<evidence type="ECO:0000256" key="1">
    <source>
        <dbReference type="ARBA" id="ARBA00006206"/>
    </source>
</evidence>
<dbReference type="CDD" id="cd09019">
    <property type="entry name" value="galactose_mutarotase_like"/>
    <property type="match status" value="1"/>
</dbReference>
<dbReference type="GO" id="GO:0016853">
    <property type="term" value="F:isomerase activity"/>
    <property type="evidence" value="ECO:0007669"/>
    <property type="project" value="UniProtKB-KW"/>
</dbReference>
<dbReference type="InterPro" id="IPR047215">
    <property type="entry name" value="Galactose_mutarotase-like"/>
</dbReference>
<dbReference type="SUPFAM" id="SSF74650">
    <property type="entry name" value="Galactose mutarotase-like"/>
    <property type="match status" value="1"/>
</dbReference>
<dbReference type="EMBL" id="JASCTH010000031">
    <property type="protein sequence ID" value="MDI6104261.1"/>
    <property type="molecule type" value="Genomic_DNA"/>
</dbReference>
<dbReference type="Pfam" id="PF01263">
    <property type="entry name" value="Aldose_epim"/>
    <property type="match status" value="1"/>
</dbReference>
<comment type="similarity">
    <text evidence="1">Belongs to the aldose epimerase family.</text>
</comment>
<dbReference type="InterPro" id="IPR011013">
    <property type="entry name" value="Gal_mutarotase_sf_dom"/>
</dbReference>
<dbReference type="PANTHER" id="PTHR10091">
    <property type="entry name" value="ALDOSE-1-EPIMERASE"/>
    <property type="match status" value="1"/>
</dbReference>
<evidence type="ECO:0000313" key="8">
    <source>
        <dbReference type="Proteomes" id="UP001241758"/>
    </source>
</evidence>
<comment type="caution">
    <text evidence="7">The sequence shown here is derived from an EMBL/GenBank/DDBJ whole genome shotgun (WGS) entry which is preliminary data.</text>
</comment>
<keyword evidence="4" id="KW-0119">Carbohydrate metabolism</keyword>
<name>A0ABT6WWY8_9ACTN</name>
<organism evidence="7 8">
    <name type="scientific">Actinoplanes sandaracinus</name>
    <dbReference type="NCBI Taxonomy" id="3045177"/>
    <lineage>
        <taxon>Bacteria</taxon>
        <taxon>Bacillati</taxon>
        <taxon>Actinomycetota</taxon>
        <taxon>Actinomycetes</taxon>
        <taxon>Micromonosporales</taxon>
        <taxon>Micromonosporaceae</taxon>
        <taxon>Actinoplanes</taxon>
    </lineage>
</organism>
<proteinExistence type="inferred from homology"/>
<evidence type="ECO:0000313" key="7">
    <source>
        <dbReference type="EMBL" id="MDI6104261.1"/>
    </source>
</evidence>
<keyword evidence="3 7" id="KW-0413">Isomerase</keyword>
<sequence length="202" mass="22200">MTGRREIRMDYVATTTEATVVNLTNHAYFNLAGEGSGTIDGHQLTLNASRYTPVDATLIPTGAIDRVAGTPMDFRKPTAIGARNRDGFGQLVIGRGYDHNWVLDRKDDSYRELEVAARATDPSSGRRLTVLTTEPGIQFYGGNFLDGTLVGTSGRMYRMGDGFALETQHYPDSPNHANFPSTVLRPGQTYRTTTVYQFGVAR</sequence>
<evidence type="ECO:0000256" key="3">
    <source>
        <dbReference type="ARBA" id="ARBA00023235"/>
    </source>
</evidence>
<dbReference type="InterPro" id="IPR018052">
    <property type="entry name" value="Ald1_epimerase_CS"/>
</dbReference>
<evidence type="ECO:0000256" key="6">
    <source>
        <dbReference type="ARBA" id="ARBA00033373"/>
    </source>
</evidence>
<dbReference type="Proteomes" id="UP001241758">
    <property type="component" value="Unassembled WGS sequence"/>
</dbReference>
<accession>A0ABT6WWY8</accession>